<sequence>MVVNRFGDPSFLDGSFESRSFVDVLAGSSSNVCFPELKPSSFCGLPSLWILEEEILGLAAPIQYALVGFFPSRRPSLDSIHKFIFNLKMIAKFSVTLLDPSLVVVKSYFVNNCFVKLTKWFPSLDMSFESPVIPICISFSNLRPQLFSPRIFHALGSLFVDNATSVGSQPSLACVLVELDITKKYTDKVWLGPKNLGYIQMIEMENFS</sequence>
<dbReference type="EMBL" id="JAGFBR010000005">
    <property type="protein sequence ID" value="KAH0467311.1"/>
    <property type="molecule type" value="Genomic_DNA"/>
</dbReference>
<gene>
    <name evidence="1" type="ORF">IEQ34_004549</name>
</gene>
<dbReference type="AlphaFoldDB" id="A0AAV7HE81"/>
<dbReference type="Proteomes" id="UP000775213">
    <property type="component" value="Unassembled WGS sequence"/>
</dbReference>
<proteinExistence type="predicted"/>
<accession>A0AAV7HE81</accession>
<dbReference type="InterPro" id="IPR040256">
    <property type="entry name" value="At4g02000-like"/>
</dbReference>
<keyword evidence="2" id="KW-1185">Reference proteome</keyword>
<comment type="caution">
    <text evidence="1">The sequence shown here is derived from an EMBL/GenBank/DDBJ whole genome shotgun (WGS) entry which is preliminary data.</text>
</comment>
<dbReference type="PANTHER" id="PTHR31286">
    <property type="entry name" value="GLYCINE-RICH CELL WALL STRUCTURAL PROTEIN 1.8-LIKE"/>
    <property type="match status" value="1"/>
</dbReference>
<reference evidence="1 2" key="1">
    <citation type="journal article" date="2021" name="Hortic Res">
        <title>Chromosome-scale assembly of the Dendrobium chrysotoxum genome enhances the understanding of orchid evolution.</title>
        <authorList>
            <person name="Zhang Y."/>
            <person name="Zhang G.Q."/>
            <person name="Zhang D."/>
            <person name="Liu X.D."/>
            <person name="Xu X.Y."/>
            <person name="Sun W.H."/>
            <person name="Yu X."/>
            <person name="Zhu X."/>
            <person name="Wang Z.W."/>
            <person name="Zhao X."/>
            <person name="Zhong W.Y."/>
            <person name="Chen H."/>
            <person name="Yin W.L."/>
            <person name="Huang T."/>
            <person name="Niu S.C."/>
            <person name="Liu Z.J."/>
        </authorList>
    </citation>
    <scope>NUCLEOTIDE SEQUENCE [LARGE SCALE GENOMIC DNA]</scope>
    <source>
        <strain evidence="1">Lindl</strain>
    </source>
</reference>
<evidence type="ECO:0008006" key="3">
    <source>
        <dbReference type="Google" id="ProtNLM"/>
    </source>
</evidence>
<evidence type="ECO:0000313" key="1">
    <source>
        <dbReference type="EMBL" id="KAH0467311.1"/>
    </source>
</evidence>
<evidence type="ECO:0000313" key="2">
    <source>
        <dbReference type="Proteomes" id="UP000775213"/>
    </source>
</evidence>
<protein>
    <recommendedName>
        <fullName evidence="3">DUF4283 domain-containing protein</fullName>
    </recommendedName>
</protein>
<name>A0AAV7HE81_DENCH</name>
<organism evidence="1 2">
    <name type="scientific">Dendrobium chrysotoxum</name>
    <name type="common">Orchid</name>
    <dbReference type="NCBI Taxonomy" id="161865"/>
    <lineage>
        <taxon>Eukaryota</taxon>
        <taxon>Viridiplantae</taxon>
        <taxon>Streptophyta</taxon>
        <taxon>Embryophyta</taxon>
        <taxon>Tracheophyta</taxon>
        <taxon>Spermatophyta</taxon>
        <taxon>Magnoliopsida</taxon>
        <taxon>Liliopsida</taxon>
        <taxon>Asparagales</taxon>
        <taxon>Orchidaceae</taxon>
        <taxon>Epidendroideae</taxon>
        <taxon>Malaxideae</taxon>
        <taxon>Dendrobiinae</taxon>
        <taxon>Dendrobium</taxon>
    </lineage>
</organism>
<dbReference type="PANTHER" id="PTHR31286:SF179">
    <property type="entry name" value="RNASE H TYPE-1 DOMAIN-CONTAINING PROTEIN"/>
    <property type="match status" value="1"/>
</dbReference>